<protein>
    <submittedName>
        <fullName evidence="1">Uncharacterized protein</fullName>
    </submittedName>
</protein>
<evidence type="ECO:0000313" key="1">
    <source>
        <dbReference type="EMBL" id="DAF63554.1"/>
    </source>
</evidence>
<dbReference type="EMBL" id="BK032842">
    <property type="protein sequence ID" value="DAF63554.1"/>
    <property type="molecule type" value="Genomic_DNA"/>
</dbReference>
<reference evidence="1" key="1">
    <citation type="journal article" date="2021" name="Proc. Natl. Acad. Sci. U.S.A.">
        <title>A Catalog of Tens of Thousands of Viruses from Human Metagenomes Reveals Hidden Associations with Chronic Diseases.</title>
        <authorList>
            <person name="Tisza M.J."/>
            <person name="Buck C.B."/>
        </authorList>
    </citation>
    <scope>NUCLEOTIDE SEQUENCE</scope>
    <source>
        <strain evidence="1">CtwQT14</strain>
    </source>
</reference>
<organism evidence="1">
    <name type="scientific">Siphoviridae sp. ctwQT14</name>
    <dbReference type="NCBI Taxonomy" id="2827971"/>
    <lineage>
        <taxon>Viruses</taxon>
        <taxon>Duplodnaviria</taxon>
        <taxon>Heunggongvirae</taxon>
        <taxon>Uroviricota</taxon>
        <taxon>Caudoviricetes</taxon>
    </lineage>
</organism>
<name>A0A8S5TL93_9CAUD</name>
<proteinExistence type="predicted"/>
<accession>A0A8S5TL93</accession>
<sequence>MCFSGTECRFISFVSGNSHRKLQSLLLIPLYLKAVKNFFAII</sequence>